<dbReference type="EMBL" id="JBHSBH010000015">
    <property type="protein sequence ID" value="MFC3999327.1"/>
    <property type="molecule type" value="Genomic_DNA"/>
</dbReference>
<dbReference type="Gene3D" id="2.60.120.260">
    <property type="entry name" value="Galactose-binding domain-like"/>
    <property type="match status" value="1"/>
</dbReference>
<keyword evidence="1" id="KW-0732">Signal</keyword>
<gene>
    <name evidence="3" type="ORF">ACFOVU_25680</name>
</gene>
<proteinExistence type="predicted"/>
<comment type="caution">
    <text evidence="3">The sequence shown here is derived from an EMBL/GenBank/DDBJ whole genome shotgun (WGS) entry which is preliminary data.</text>
</comment>
<evidence type="ECO:0000313" key="4">
    <source>
        <dbReference type="Proteomes" id="UP001595847"/>
    </source>
</evidence>
<dbReference type="SUPFAM" id="SSF52266">
    <property type="entry name" value="SGNH hydrolase"/>
    <property type="match status" value="1"/>
</dbReference>
<dbReference type="EC" id="3.1.-.-" evidence="3"/>
<dbReference type="Pfam" id="PF17996">
    <property type="entry name" value="CE2_N"/>
    <property type="match status" value="1"/>
</dbReference>
<dbReference type="Proteomes" id="UP001595847">
    <property type="component" value="Unassembled WGS sequence"/>
</dbReference>
<name>A0ABV8FX45_9ACTN</name>
<feature type="chain" id="PRO_5045927164" evidence="1">
    <location>
        <begin position="28"/>
        <end position="371"/>
    </location>
</feature>
<dbReference type="InterPro" id="IPR037461">
    <property type="entry name" value="CtCE2-like_dom"/>
</dbReference>
<reference evidence="4" key="1">
    <citation type="journal article" date="2019" name="Int. J. Syst. Evol. Microbiol.">
        <title>The Global Catalogue of Microorganisms (GCM) 10K type strain sequencing project: providing services to taxonomists for standard genome sequencing and annotation.</title>
        <authorList>
            <consortium name="The Broad Institute Genomics Platform"/>
            <consortium name="The Broad Institute Genome Sequencing Center for Infectious Disease"/>
            <person name="Wu L."/>
            <person name="Ma J."/>
        </authorList>
    </citation>
    <scope>NUCLEOTIDE SEQUENCE [LARGE SCALE GENOMIC DNA]</scope>
    <source>
        <strain evidence="4">TBRC 1826</strain>
    </source>
</reference>
<keyword evidence="3" id="KW-0378">Hydrolase</keyword>
<dbReference type="CDD" id="cd01831">
    <property type="entry name" value="Endoglucanase_E_like"/>
    <property type="match status" value="1"/>
</dbReference>
<sequence>MKNTTAIAVAGALTAGLMAAASPPASAAPADGATGALTQVHTAGRVQADGDAVRYSWPGVYFEGRFRGTGVGIVLDDPAADYDVHVDGEAATTLVTPAPDTHWVDGLPDGEHTLRVVKRSESPWATSTFGGLVAAPGGEILDAPAARERQIEFIGDSYTAGYGNLSGTRDCTNDEVNRTTNADLGFGALTARGLDADYQINAYSGLGMVRNYNGDRPGVDYRTFADRALLGVEGDVWQRPAGWRPQLVVVGLGINDFSTAVDPGEPWTPDGLVTAYEDAYHGFLDRLREQYGPGAVIVVSATYLANTTAFAEIAQGIVTERNDAGDDRVRYWYYDDAGLDYLGCHWHPSAQDHRLIADRLGEFIATLPLEW</sequence>
<dbReference type="InterPro" id="IPR040794">
    <property type="entry name" value="CE2_N"/>
</dbReference>
<evidence type="ECO:0000256" key="1">
    <source>
        <dbReference type="SAM" id="SignalP"/>
    </source>
</evidence>
<dbReference type="RefSeq" id="WP_378537701.1">
    <property type="nucleotide sequence ID" value="NZ_JBHSBH010000015.1"/>
</dbReference>
<dbReference type="Pfam" id="PF00657">
    <property type="entry name" value="Lipase_GDSL"/>
    <property type="match status" value="1"/>
</dbReference>
<evidence type="ECO:0000259" key="2">
    <source>
        <dbReference type="Pfam" id="PF17996"/>
    </source>
</evidence>
<dbReference type="InterPro" id="IPR036514">
    <property type="entry name" value="SGNH_hydro_sf"/>
</dbReference>
<dbReference type="InterPro" id="IPR001087">
    <property type="entry name" value="GDSL"/>
</dbReference>
<protein>
    <submittedName>
        <fullName evidence="3">SGNH/GDSL hydrolase family protein</fullName>
        <ecNumber evidence="3">3.1.-.-</ecNumber>
    </submittedName>
</protein>
<dbReference type="Gene3D" id="3.40.50.1110">
    <property type="entry name" value="SGNH hydrolase"/>
    <property type="match status" value="1"/>
</dbReference>
<dbReference type="GO" id="GO:0016787">
    <property type="term" value="F:hydrolase activity"/>
    <property type="evidence" value="ECO:0007669"/>
    <property type="project" value="UniProtKB-KW"/>
</dbReference>
<feature type="domain" description="Carbohydrate esterase 2 N-terminal" evidence="2">
    <location>
        <begin position="43"/>
        <end position="144"/>
    </location>
</feature>
<evidence type="ECO:0000313" key="3">
    <source>
        <dbReference type="EMBL" id="MFC3999327.1"/>
    </source>
</evidence>
<dbReference type="InterPro" id="IPR052762">
    <property type="entry name" value="PCW_deacetylase/CE"/>
</dbReference>
<accession>A0ABV8FX45</accession>
<dbReference type="PANTHER" id="PTHR37834">
    <property type="entry name" value="GDSL-LIKE LIPASE/ACYLHYDROLASE DOMAIN PROTEIN (AFU_ORTHOLOGUE AFUA_2G00620)"/>
    <property type="match status" value="1"/>
</dbReference>
<feature type="signal peptide" evidence="1">
    <location>
        <begin position="1"/>
        <end position="27"/>
    </location>
</feature>
<organism evidence="3 4">
    <name type="scientific">Nocardiopsis sediminis</name>
    <dbReference type="NCBI Taxonomy" id="1778267"/>
    <lineage>
        <taxon>Bacteria</taxon>
        <taxon>Bacillati</taxon>
        <taxon>Actinomycetota</taxon>
        <taxon>Actinomycetes</taxon>
        <taxon>Streptosporangiales</taxon>
        <taxon>Nocardiopsidaceae</taxon>
        <taxon>Nocardiopsis</taxon>
    </lineage>
</organism>
<keyword evidence="4" id="KW-1185">Reference proteome</keyword>
<dbReference type="PANTHER" id="PTHR37834:SF2">
    <property type="entry name" value="ESTERASE, SGNH HYDROLASE-TYPE"/>
    <property type="match status" value="1"/>
</dbReference>